<evidence type="ECO:0000313" key="4">
    <source>
        <dbReference type="Proteomes" id="UP000824264"/>
    </source>
</evidence>
<keyword evidence="1" id="KW-0472">Membrane</keyword>
<dbReference type="AlphaFoldDB" id="A0A9D1QZA4"/>
<dbReference type="Proteomes" id="UP000824264">
    <property type="component" value="Unassembled WGS sequence"/>
</dbReference>
<dbReference type="Pfam" id="PF00149">
    <property type="entry name" value="Metallophos"/>
    <property type="match status" value="1"/>
</dbReference>
<sequence>MILTLTSFFLFAYILISLILPGPGGLAVKTAAALLCLVFSQKFLIYERLGGAFFAPDLPRPFLLVMETLYAALVILFFLLLLKDLAGLVLWLSRQMGGSWHLPFTVAQRSGGLVALALALGVFGVWQSVKVPAVRTVEIVLPNLPAQADGFSLVQLSDIHIGPLLKGPWLRSVVERSNALHPDAVVLTGDFIDGTPDQLAADIAPLGDLRAKYGVYGITGNHEYYYNVAAWLPVLERLGVDMLHNEHRVLGPEGAEVVIAGLPDPTEKRFGGPGPDFEAALKGAPDTARVLLAHQPGGAREHQGVDMQLSGHTHGGLIFFLKSLIARFNAGFVNGEYDVDGLKLYVHPGTGLWNGFSYRLGVPSEITRFILRAPGNS</sequence>
<organism evidence="3 4">
    <name type="scientific">Candidatus Bilophila faecipullorum</name>
    <dbReference type="NCBI Taxonomy" id="2838482"/>
    <lineage>
        <taxon>Bacteria</taxon>
        <taxon>Pseudomonadati</taxon>
        <taxon>Thermodesulfobacteriota</taxon>
        <taxon>Desulfovibrionia</taxon>
        <taxon>Desulfovibrionales</taxon>
        <taxon>Desulfovibrionaceae</taxon>
        <taxon>Bilophila</taxon>
    </lineage>
</organism>
<gene>
    <name evidence="3" type="ORF">H9874_05920</name>
</gene>
<dbReference type="InterPro" id="IPR051158">
    <property type="entry name" value="Metallophosphoesterase_sf"/>
</dbReference>
<evidence type="ECO:0000256" key="1">
    <source>
        <dbReference type="SAM" id="Phobius"/>
    </source>
</evidence>
<dbReference type="Gene3D" id="3.60.21.10">
    <property type="match status" value="1"/>
</dbReference>
<evidence type="ECO:0000259" key="2">
    <source>
        <dbReference type="Pfam" id="PF00149"/>
    </source>
</evidence>
<comment type="caution">
    <text evidence="3">The sequence shown here is derived from an EMBL/GenBank/DDBJ whole genome shotgun (WGS) entry which is preliminary data.</text>
</comment>
<dbReference type="InterPro" id="IPR004843">
    <property type="entry name" value="Calcineurin-like_PHP"/>
</dbReference>
<dbReference type="EMBL" id="DXGI01000216">
    <property type="protein sequence ID" value="HIW78663.1"/>
    <property type="molecule type" value="Genomic_DNA"/>
</dbReference>
<dbReference type="SUPFAM" id="SSF56300">
    <property type="entry name" value="Metallo-dependent phosphatases"/>
    <property type="match status" value="1"/>
</dbReference>
<dbReference type="InterPro" id="IPR029052">
    <property type="entry name" value="Metallo-depent_PP-like"/>
</dbReference>
<feature type="domain" description="Calcineurin-like phosphoesterase" evidence="2">
    <location>
        <begin position="153"/>
        <end position="315"/>
    </location>
</feature>
<keyword evidence="1" id="KW-1133">Transmembrane helix</keyword>
<protein>
    <submittedName>
        <fullName evidence="3">Metallophosphoesterase</fullName>
    </submittedName>
</protein>
<dbReference type="PANTHER" id="PTHR31302">
    <property type="entry name" value="TRANSMEMBRANE PROTEIN WITH METALLOPHOSPHOESTERASE DOMAIN-RELATED"/>
    <property type="match status" value="1"/>
</dbReference>
<keyword evidence="1" id="KW-0812">Transmembrane</keyword>
<reference evidence="3" key="2">
    <citation type="submission" date="2021-04" db="EMBL/GenBank/DDBJ databases">
        <authorList>
            <person name="Gilroy R."/>
        </authorList>
    </citation>
    <scope>NUCLEOTIDE SEQUENCE</scope>
    <source>
        <strain evidence="3">ChiSxjej5B17-1746</strain>
    </source>
</reference>
<proteinExistence type="predicted"/>
<evidence type="ECO:0000313" key="3">
    <source>
        <dbReference type="EMBL" id="HIW78663.1"/>
    </source>
</evidence>
<dbReference type="PANTHER" id="PTHR31302:SF0">
    <property type="entry name" value="TRANSMEMBRANE PROTEIN WITH METALLOPHOSPHOESTERASE DOMAIN"/>
    <property type="match status" value="1"/>
</dbReference>
<feature type="transmembrane region" description="Helical" evidence="1">
    <location>
        <begin position="112"/>
        <end position="129"/>
    </location>
</feature>
<accession>A0A9D1QZA4</accession>
<name>A0A9D1QZA4_9BACT</name>
<dbReference type="CDD" id="cd07385">
    <property type="entry name" value="MPP_YkuE_C"/>
    <property type="match status" value="1"/>
</dbReference>
<feature type="transmembrane region" description="Helical" evidence="1">
    <location>
        <begin position="69"/>
        <end position="92"/>
    </location>
</feature>
<reference evidence="3" key="1">
    <citation type="journal article" date="2021" name="PeerJ">
        <title>Extensive microbial diversity within the chicken gut microbiome revealed by metagenomics and culture.</title>
        <authorList>
            <person name="Gilroy R."/>
            <person name="Ravi A."/>
            <person name="Getino M."/>
            <person name="Pursley I."/>
            <person name="Horton D.L."/>
            <person name="Alikhan N.F."/>
            <person name="Baker D."/>
            <person name="Gharbi K."/>
            <person name="Hall N."/>
            <person name="Watson M."/>
            <person name="Adriaenssens E.M."/>
            <person name="Foster-Nyarko E."/>
            <person name="Jarju S."/>
            <person name="Secka A."/>
            <person name="Antonio M."/>
            <person name="Oren A."/>
            <person name="Chaudhuri R.R."/>
            <person name="La Ragione R."/>
            <person name="Hildebrand F."/>
            <person name="Pallen M.J."/>
        </authorList>
    </citation>
    <scope>NUCLEOTIDE SEQUENCE</scope>
    <source>
        <strain evidence="3">ChiSxjej5B17-1746</strain>
    </source>
</reference>
<dbReference type="GO" id="GO:0016787">
    <property type="term" value="F:hydrolase activity"/>
    <property type="evidence" value="ECO:0007669"/>
    <property type="project" value="InterPro"/>
</dbReference>